<dbReference type="InterPro" id="IPR019533">
    <property type="entry name" value="Peptidase_S26"/>
</dbReference>
<organism evidence="3 4">
    <name type="scientific">Caenibius tardaugens NBRC 16725</name>
    <dbReference type="NCBI Taxonomy" id="1219035"/>
    <lineage>
        <taxon>Bacteria</taxon>
        <taxon>Pseudomonadati</taxon>
        <taxon>Pseudomonadota</taxon>
        <taxon>Alphaproteobacteria</taxon>
        <taxon>Sphingomonadales</taxon>
        <taxon>Erythrobacteraceae</taxon>
        <taxon>Caenibius</taxon>
    </lineage>
</organism>
<evidence type="ECO:0000256" key="1">
    <source>
        <dbReference type="SAM" id="Phobius"/>
    </source>
</evidence>
<name>U2YKN5_9SPHN</name>
<reference evidence="3 4" key="1">
    <citation type="submission" date="2013-09" db="EMBL/GenBank/DDBJ databases">
        <title>Whole genome shotgun sequence of Novosphingobium tardaugens NBRC 16725.</title>
        <authorList>
            <person name="Isaki S."/>
            <person name="Hosoyama A."/>
            <person name="Tsuchikane K."/>
            <person name="Katsumata H."/>
            <person name="Ando Y."/>
            <person name="Yamazaki S."/>
            <person name="Fujita N."/>
        </authorList>
    </citation>
    <scope>NUCLEOTIDE SEQUENCE [LARGE SCALE GENOMIC DNA]</scope>
    <source>
        <strain evidence="3 4">NBRC 16725</strain>
    </source>
</reference>
<dbReference type="InterPro" id="IPR036286">
    <property type="entry name" value="LexA/Signal_pep-like_sf"/>
</dbReference>
<dbReference type="GO" id="GO:0004252">
    <property type="term" value="F:serine-type endopeptidase activity"/>
    <property type="evidence" value="ECO:0007669"/>
    <property type="project" value="InterPro"/>
</dbReference>
<feature type="transmembrane region" description="Helical" evidence="1">
    <location>
        <begin position="7"/>
        <end position="24"/>
    </location>
</feature>
<evidence type="ECO:0000259" key="2">
    <source>
        <dbReference type="Pfam" id="PF10502"/>
    </source>
</evidence>
<dbReference type="MEROPS" id="S26.014"/>
<dbReference type="Pfam" id="PF10502">
    <property type="entry name" value="Peptidase_S26"/>
    <property type="match status" value="1"/>
</dbReference>
<dbReference type="GO" id="GO:0006465">
    <property type="term" value="P:signal peptide processing"/>
    <property type="evidence" value="ECO:0007669"/>
    <property type="project" value="InterPro"/>
</dbReference>
<protein>
    <submittedName>
        <fullName evidence="3">Conjugal transfer protein TraF</fullName>
    </submittedName>
</protein>
<proteinExistence type="predicted"/>
<evidence type="ECO:0000313" key="4">
    <source>
        <dbReference type="Proteomes" id="UP000016568"/>
    </source>
</evidence>
<dbReference type="OrthoDB" id="5360818at2"/>
<dbReference type="EMBL" id="BASZ01000004">
    <property type="protein sequence ID" value="GAD48847.1"/>
    <property type="molecule type" value="Genomic_DNA"/>
</dbReference>
<keyword evidence="4" id="KW-1185">Reference proteome</keyword>
<comment type="caution">
    <text evidence="3">The sequence shown here is derived from an EMBL/GenBank/DDBJ whole genome shotgun (WGS) entry which is preliminary data.</text>
</comment>
<sequence>MTCHRKTLALAVVAVSLIGISMWIDPPPRLIWNASSSVPIGFYRVRVGEPVSRGDLAVVAPPPAIARFLDKGGYLPLGLPLLKRVAALPGQKVCRIGDTIIIDGDATALAQRTDRLGRLLPVWSGCRTLTADQLFFLNADREDSLDGRYFGPLPAATVIGRATPMSAQPAAISFSPRQAKETGNATQYLQTHR</sequence>
<evidence type="ECO:0000313" key="3">
    <source>
        <dbReference type="EMBL" id="GAD48847.1"/>
    </source>
</evidence>
<dbReference type="KEGG" id="ntd:EGO55_08995"/>
<gene>
    <name evidence="3" type="primary">traF</name>
    <name evidence="3" type="ORF">NT2_04_02600</name>
</gene>
<dbReference type="Proteomes" id="UP000016568">
    <property type="component" value="Unassembled WGS sequence"/>
</dbReference>
<dbReference type="eggNOG" id="COG4959">
    <property type="taxonomic scope" value="Bacteria"/>
</dbReference>
<accession>U2YKN5</accession>
<dbReference type="AlphaFoldDB" id="U2YKN5"/>
<keyword evidence="1" id="KW-0472">Membrane</keyword>
<feature type="domain" description="Peptidase S26" evidence="2">
    <location>
        <begin position="10"/>
        <end position="163"/>
    </location>
</feature>
<keyword evidence="1" id="KW-1133">Transmembrane helix</keyword>
<keyword evidence="1" id="KW-0812">Transmembrane</keyword>
<dbReference type="RefSeq" id="WP_021689754.1">
    <property type="nucleotide sequence ID" value="NZ_BASZ01000004.1"/>
</dbReference>
<dbReference type="Gene3D" id="2.10.109.10">
    <property type="entry name" value="Umud Fragment, subunit A"/>
    <property type="match status" value="1"/>
</dbReference>
<dbReference type="SUPFAM" id="SSF51306">
    <property type="entry name" value="LexA/Signal peptidase"/>
    <property type="match status" value="1"/>
</dbReference>